<accession>A0A0R2CSN5</accession>
<keyword evidence="3 5" id="KW-0547">Nucleotide-binding</keyword>
<dbReference type="NCBIfam" id="TIGR03125">
    <property type="entry name" value="citrate_citG"/>
    <property type="match status" value="1"/>
</dbReference>
<dbReference type="HAMAP" id="MF_00397">
    <property type="entry name" value="CitG"/>
    <property type="match status" value="1"/>
</dbReference>
<sequence>MTSRLSEQPLTQTSQADVVQVAIKALLYEVTANPKPGLVDPTGNASHPDMNVFNFIDSALAMQPYLQACYRCGAQFQKKDLTQLFQELRPLGKTAEKRMYQVTKQVNTHKGAIFALGILVATVALTVQQLAQPTLSAVITRERLLTKDLVRKDFAVLQQRPPQTAGERQYLQYGTTGIRGEAETGFATVMNFGLPWLVDSQGSTNERLLLALIAIVTNSNDSNLIKRAGNRQIVATVHGQWQKLLITYSQTKQFPQQQWQQICHDFALQKLSLGGSADLLIVTIFLAKLIQKF</sequence>
<keyword evidence="4 5" id="KW-0067">ATP-binding</keyword>
<comment type="caution">
    <text evidence="6">The sequence shown here is derived from an EMBL/GenBank/DDBJ whole genome shotgun (WGS) entry which is preliminary data.</text>
</comment>
<dbReference type="GO" id="GO:0046917">
    <property type="term" value="F:triphosphoribosyl-dephospho-CoA synthase activity"/>
    <property type="evidence" value="ECO:0007669"/>
    <property type="project" value="UniProtKB-UniRule"/>
</dbReference>
<protein>
    <recommendedName>
        <fullName evidence="5">Probable 2-(5''-triphosphoribosyl)-3'-dephosphocoenzyme-A synthase</fullName>
        <shortName evidence="5">2-(5''-triphosphoribosyl)-3'-dephospho-CoA synthase</shortName>
        <ecNumber evidence="5">2.4.2.52</ecNumber>
    </recommendedName>
</protein>
<gene>
    <name evidence="5" type="primary">citG</name>
    <name evidence="6" type="ORF">FC87_GL001011</name>
</gene>
<name>A0A0R2CSN5_9LACO</name>
<dbReference type="PANTHER" id="PTHR30201">
    <property type="entry name" value="TRIPHOSPHORIBOSYL-DEPHOSPHO-COA SYNTHASE"/>
    <property type="match status" value="1"/>
</dbReference>
<dbReference type="RefSeq" id="WP_054690533.1">
    <property type="nucleotide sequence ID" value="NZ_AYZI01000006.1"/>
</dbReference>
<evidence type="ECO:0000256" key="1">
    <source>
        <dbReference type="ARBA" id="ARBA00001210"/>
    </source>
</evidence>
<evidence type="ECO:0000313" key="7">
    <source>
        <dbReference type="Proteomes" id="UP000051586"/>
    </source>
</evidence>
<dbReference type="STRING" id="1423745.GCA_001311215_01178"/>
<dbReference type="GO" id="GO:0005524">
    <property type="term" value="F:ATP binding"/>
    <property type="evidence" value="ECO:0007669"/>
    <property type="project" value="UniProtKB-KW"/>
</dbReference>
<dbReference type="PATRIC" id="fig|1423745.4.peg.1074"/>
<dbReference type="Pfam" id="PF01874">
    <property type="entry name" value="CitG"/>
    <property type="match status" value="1"/>
</dbReference>
<dbReference type="PANTHER" id="PTHR30201:SF2">
    <property type="entry name" value="2-(5''-TRIPHOSPHORIBOSYL)-3'-DEPHOSPHOCOENZYME-A SYNTHASE"/>
    <property type="match status" value="1"/>
</dbReference>
<evidence type="ECO:0000256" key="5">
    <source>
        <dbReference type="HAMAP-Rule" id="MF_00397"/>
    </source>
</evidence>
<dbReference type="EC" id="2.4.2.52" evidence="5"/>
<dbReference type="Proteomes" id="UP000051586">
    <property type="component" value="Unassembled WGS sequence"/>
</dbReference>
<dbReference type="InterPro" id="IPR002736">
    <property type="entry name" value="CitG"/>
</dbReference>
<evidence type="ECO:0000256" key="4">
    <source>
        <dbReference type="ARBA" id="ARBA00022840"/>
    </source>
</evidence>
<evidence type="ECO:0000256" key="3">
    <source>
        <dbReference type="ARBA" id="ARBA00022741"/>
    </source>
</evidence>
<reference evidence="6 7" key="1">
    <citation type="journal article" date="2015" name="Genome Announc.">
        <title>Expanding the biotechnology potential of lactobacilli through comparative genomics of 213 strains and associated genera.</title>
        <authorList>
            <person name="Sun Z."/>
            <person name="Harris H.M."/>
            <person name="McCann A."/>
            <person name="Guo C."/>
            <person name="Argimon S."/>
            <person name="Zhang W."/>
            <person name="Yang X."/>
            <person name="Jeffery I.B."/>
            <person name="Cooney J.C."/>
            <person name="Kagawa T.F."/>
            <person name="Liu W."/>
            <person name="Song Y."/>
            <person name="Salvetti E."/>
            <person name="Wrobel A."/>
            <person name="Rasinkangas P."/>
            <person name="Parkhill J."/>
            <person name="Rea M.C."/>
            <person name="O'Sullivan O."/>
            <person name="Ritari J."/>
            <person name="Douillard F.P."/>
            <person name="Paul Ross R."/>
            <person name="Yang R."/>
            <person name="Briner A.E."/>
            <person name="Felis G.E."/>
            <person name="de Vos W.M."/>
            <person name="Barrangou R."/>
            <person name="Klaenhammer T.R."/>
            <person name="Caufield P.W."/>
            <person name="Cui Y."/>
            <person name="Zhang H."/>
            <person name="O'Toole P.W."/>
        </authorList>
    </citation>
    <scope>NUCLEOTIDE SEQUENCE [LARGE SCALE GENOMIC DNA]</scope>
    <source>
        <strain evidence="6 7">DSM 22689</strain>
    </source>
</reference>
<dbReference type="EMBL" id="AYZI01000006">
    <property type="protein sequence ID" value="KRM91291.1"/>
    <property type="molecule type" value="Genomic_DNA"/>
</dbReference>
<dbReference type="GO" id="GO:0051191">
    <property type="term" value="P:prosthetic group biosynthetic process"/>
    <property type="evidence" value="ECO:0007669"/>
    <property type="project" value="TreeGrafter"/>
</dbReference>
<proteinExistence type="inferred from homology"/>
<comment type="similarity">
    <text evidence="5">Belongs to the CitG/MdcB family.</text>
</comment>
<comment type="catalytic activity">
    <reaction evidence="1 5">
        <text>3'-dephospho-CoA + ATP = 2'-(5''-triphospho-alpha-D-ribosyl)-3'-dephospho-CoA + adenine</text>
        <dbReference type="Rhea" id="RHEA:15117"/>
        <dbReference type="ChEBI" id="CHEBI:16708"/>
        <dbReference type="ChEBI" id="CHEBI:30616"/>
        <dbReference type="ChEBI" id="CHEBI:57328"/>
        <dbReference type="ChEBI" id="CHEBI:61378"/>
        <dbReference type="EC" id="2.4.2.52"/>
    </reaction>
</comment>
<organism evidence="6 7">
    <name type="scientific">Fructilactobacillus florum DSM 22689 = JCM 16035</name>
    <dbReference type="NCBI Taxonomy" id="1423745"/>
    <lineage>
        <taxon>Bacteria</taxon>
        <taxon>Bacillati</taxon>
        <taxon>Bacillota</taxon>
        <taxon>Bacilli</taxon>
        <taxon>Lactobacillales</taxon>
        <taxon>Lactobacillaceae</taxon>
        <taxon>Fructilactobacillus</taxon>
    </lineage>
</organism>
<keyword evidence="2 5" id="KW-0808">Transferase</keyword>
<evidence type="ECO:0000256" key="2">
    <source>
        <dbReference type="ARBA" id="ARBA00022679"/>
    </source>
</evidence>
<dbReference type="Gene3D" id="1.10.4200.10">
    <property type="entry name" value="Triphosphoribosyl-dephospho-CoA protein"/>
    <property type="match status" value="1"/>
</dbReference>
<dbReference type="AlphaFoldDB" id="A0A0R2CSN5"/>
<evidence type="ECO:0000313" key="6">
    <source>
        <dbReference type="EMBL" id="KRM91291.1"/>
    </source>
</evidence>
<dbReference type="InterPro" id="IPR017551">
    <property type="entry name" value="TriPribosyl-deP-CoA_syn_CitG"/>
</dbReference>